<organism evidence="1 2">
    <name type="scientific">Romboutsia hominis</name>
    <dbReference type="NCBI Taxonomy" id="1507512"/>
    <lineage>
        <taxon>Bacteria</taxon>
        <taxon>Bacillati</taxon>
        <taxon>Bacillota</taxon>
        <taxon>Clostridia</taxon>
        <taxon>Peptostreptococcales</taxon>
        <taxon>Peptostreptococcaceae</taxon>
        <taxon>Romboutsia</taxon>
    </lineage>
</organism>
<dbReference type="Proteomes" id="UP000245695">
    <property type="component" value="Chromosome 1"/>
</dbReference>
<sequence>MEYLGDSYVSLKYKKEYFNRLNLDLSSNHEEWNIAIDIFDDRIRGRYLNVIESMIRNNNINRDGFAIMALNCLLIETLLQFKRGWNETRGSNKQAYTNFLLEEFPSHFSSPLLAEIFYTHIRCGILHSAQTKKGSKLTFNKSYVVSFDENNLSVDVENITIMINTYYDNYLCKLRDENNIDIRKKFLKKMKFLCDR</sequence>
<dbReference type="EMBL" id="LN650648">
    <property type="protein sequence ID" value="CEI72916.1"/>
    <property type="molecule type" value="Genomic_DNA"/>
</dbReference>
<evidence type="ECO:0000313" key="2">
    <source>
        <dbReference type="Proteomes" id="UP000245695"/>
    </source>
</evidence>
<dbReference type="AlphaFoldDB" id="A0A2P2BRD8"/>
<protein>
    <submittedName>
        <fullName evidence="1">Uncharacterized protein</fullName>
    </submittedName>
</protein>
<reference evidence="1 2" key="1">
    <citation type="submission" date="2014-09" db="EMBL/GenBank/DDBJ databases">
        <authorList>
            <person name="Hornung B.V."/>
        </authorList>
    </citation>
    <scope>NUCLEOTIDE SEQUENCE [LARGE SCALE GENOMIC DNA]</scope>
    <source>
        <strain evidence="1 2">FRIFI</strain>
    </source>
</reference>
<evidence type="ECO:0000313" key="1">
    <source>
        <dbReference type="EMBL" id="CEI72916.1"/>
    </source>
</evidence>
<gene>
    <name evidence="1" type="ORF">FRIFI_1381</name>
</gene>
<dbReference type="KEGG" id="rhom:FRIFI_1381"/>
<proteinExistence type="predicted"/>
<dbReference type="RefSeq" id="WP_166505412.1">
    <property type="nucleotide sequence ID" value="NZ_LN650648.1"/>
</dbReference>
<keyword evidence="2" id="KW-1185">Reference proteome</keyword>
<name>A0A2P2BRD8_9FIRM</name>
<accession>A0A2P2BRD8</accession>